<evidence type="ECO:0000313" key="1">
    <source>
        <dbReference type="EMBL" id="MCX2696260.1"/>
    </source>
</evidence>
<protein>
    <submittedName>
        <fullName evidence="1">Uncharacterized protein</fullName>
    </submittedName>
</protein>
<sequence length="202" mass="22908">MVYVSAKKLNPHPIHTSHTTSEEIRDAFMHIKWMLVRKGWKTEDFTGLLGIPRQSWYQHGHKLESKGYRQISADALDMLRQETAQEIVAIVDGYHDPFGRERDTWTVGDLTTKSRTRALYRAALTGEAVVPGANNKHADELTNDEALLLRWFLAARRASREQLMSATGLSKYDVGRVGLHACKWGIPPTENWVDNLEQAIGV</sequence>
<keyword evidence="2" id="KW-1185">Reference proteome</keyword>
<gene>
    <name evidence="1" type="ORF">OPR82_05645</name>
</gene>
<evidence type="ECO:0000313" key="2">
    <source>
        <dbReference type="Proteomes" id="UP001301216"/>
    </source>
</evidence>
<comment type="caution">
    <text evidence="1">The sequence shown here is derived from an EMBL/GenBank/DDBJ whole genome shotgun (WGS) entry which is preliminary data.</text>
</comment>
<dbReference type="EMBL" id="JAPHAV010000001">
    <property type="protein sequence ID" value="MCX2696260.1"/>
    <property type="molecule type" value="Genomic_DNA"/>
</dbReference>
<accession>A0ABT3QKZ3</accession>
<dbReference type="RefSeq" id="WP_265983530.1">
    <property type="nucleotide sequence ID" value="NZ_JAPHAV010000001.1"/>
</dbReference>
<organism evidence="1 2">
    <name type="scientific">Ochrobactrum chromiisoli</name>
    <dbReference type="NCBI Taxonomy" id="2993941"/>
    <lineage>
        <taxon>Bacteria</taxon>
        <taxon>Pseudomonadati</taxon>
        <taxon>Pseudomonadota</taxon>
        <taxon>Alphaproteobacteria</taxon>
        <taxon>Hyphomicrobiales</taxon>
        <taxon>Brucellaceae</taxon>
        <taxon>Brucella/Ochrobactrum group</taxon>
        <taxon>Ochrobactrum</taxon>
    </lineage>
</organism>
<dbReference type="Proteomes" id="UP001301216">
    <property type="component" value="Unassembled WGS sequence"/>
</dbReference>
<proteinExistence type="predicted"/>
<reference evidence="1 2" key="1">
    <citation type="submission" date="2022-11" db="EMBL/GenBank/DDBJ databases">
        <title>Brucella sp. YY2X, whole genome shotgun sequencing project.</title>
        <authorList>
            <person name="Yang Y."/>
        </authorList>
    </citation>
    <scope>NUCLEOTIDE SEQUENCE [LARGE SCALE GENOMIC DNA]</scope>
    <source>
        <strain evidence="1 2">YY2X</strain>
    </source>
</reference>
<name>A0ABT3QKZ3_9HYPH</name>